<organism evidence="4 5">
    <name type="scientific">Blautia aquisgranensis</name>
    <dbReference type="NCBI Taxonomy" id="3133153"/>
    <lineage>
        <taxon>Bacteria</taxon>
        <taxon>Bacillati</taxon>
        <taxon>Bacillota</taxon>
        <taxon>Clostridia</taxon>
        <taxon>Lachnospirales</taxon>
        <taxon>Lachnospiraceae</taxon>
        <taxon>Blautia</taxon>
    </lineage>
</organism>
<dbReference type="InterPro" id="IPR002901">
    <property type="entry name" value="MGlyc_endo_b_GlcNAc-like_dom"/>
</dbReference>
<gene>
    <name evidence="4" type="ORF">WMO28_06390</name>
</gene>
<proteinExistence type="predicted"/>
<accession>A0ABV1BD62</accession>
<dbReference type="EMBL" id="JBBMEJ010000006">
    <property type="protein sequence ID" value="MEQ2370577.1"/>
    <property type="molecule type" value="Genomic_DNA"/>
</dbReference>
<dbReference type="Proteomes" id="UP001473063">
    <property type="component" value="Unassembled WGS sequence"/>
</dbReference>
<feature type="chain" id="PRO_5046513946" evidence="2">
    <location>
        <begin position="30"/>
        <end position="254"/>
    </location>
</feature>
<keyword evidence="5" id="KW-1185">Reference proteome</keyword>
<evidence type="ECO:0000256" key="1">
    <source>
        <dbReference type="SAM" id="MobiDB-lite"/>
    </source>
</evidence>
<name>A0ABV1BD62_9FIRM</name>
<reference evidence="4 5" key="1">
    <citation type="submission" date="2024-03" db="EMBL/GenBank/DDBJ databases">
        <title>Human intestinal bacterial collection.</title>
        <authorList>
            <person name="Pauvert C."/>
            <person name="Hitch T.C.A."/>
            <person name="Clavel T."/>
        </authorList>
    </citation>
    <scope>NUCLEOTIDE SEQUENCE [LARGE SCALE GENOMIC DNA]</scope>
    <source>
        <strain evidence="4 5">CLA-JM-H16</strain>
    </source>
</reference>
<keyword evidence="2" id="KW-0732">Signal</keyword>
<feature type="signal peptide" evidence="2">
    <location>
        <begin position="1"/>
        <end position="29"/>
    </location>
</feature>
<dbReference type="RefSeq" id="WP_349056432.1">
    <property type="nucleotide sequence ID" value="NZ_JBBMEJ010000006.1"/>
</dbReference>
<evidence type="ECO:0000313" key="4">
    <source>
        <dbReference type="EMBL" id="MEQ2370577.1"/>
    </source>
</evidence>
<dbReference type="Pfam" id="PF01832">
    <property type="entry name" value="Glucosaminidase"/>
    <property type="match status" value="1"/>
</dbReference>
<feature type="domain" description="Mannosyl-glycoprotein endo-beta-N-acetylglucosamidase-like" evidence="3">
    <location>
        <begin position="111"/>
        <end position="238"/>
    </location>
</feature>
<comment type="caution">
    <text evidence="4">The sequence shown here is derived from an EMBL/GenBank/DDBJ whole genome shotgun (WGS) entry which is preliminary data.</text>
</comment>
<protein>
    <submittedName>
        <fullName evidence="4">Glucosaminidase domain-containing protein</fullName>
    </submittedName>
</protein>
<sequence>MYRIRNTFCLRMMVLAGVLIIGTPVGVSAKEVDHSMEGQISKPQSSGKNNDADSFVDDSTDNTYGYYTIMGETTVSVDDMVAQYEKQNVEYPSAVLNEGGAPDIDTFCSIVTEEADAEGVRGEVVYEQAMLETGWLQFQGDAGAGQFNFSGLGTTGGGVAGNSFPDVRTGIRAQVQHLKAYACSDELNQACVDNRFQYVTRESAPYVEWLGIQENPYGGGWAAGRSYGYKLRSLLADLKGEEYTWPESTETVEK</sequence>
<evidence type="ECO:0000256" key="2">
    <source>
        <dbReference type="SAM" id="SignalP"/>
    </source>
</evidence>
<feature type="region of interest" description="Disordered" evidence="1">
    <location>
        <begin position="34"/>
        <end position="55"/>
    </location>
</feature>
<evidence type="ECO:0000313" key="5">
    <source>
        <dbReference type="Proteomes" id="UP001473063"/>
    </source>
</evidence>
<evidence type="ECO:0000259" key="3">
    <source>
        <dbReference type="Pfam" id="PF01832"/>
    </source>
</evidence>